<gene>
    <name evidence="4" type="ORF">EZS28_029681</name>
</gene>
<dbReference type="GO" id="GO:0097361">
    <property type="term" value="C:cytosolic [4Fe-4S] assembly targeting complex"/>
    <property type="evidence" value="ECO:0007669"/>
    <property type="project" value="TreeGrafter"/>
</dbReference>
<evidence type="ECO:0000313" key="5">
    <source>
        <dbReference type="Proteomes" id="UP000324800"/>
    </source>
</evidence>
<dbReference type="GO" id="GO:0007059">
    <property type="term" value="P:chromosome segregation"/>
    <property type="evidence" value="ECO:0007669"/>
    <property type="project" value="UniProtKB-KW"/>
</dbReference>
<dbReference type="SUPFAM" id="SSF117916">
    <property type="entry name" value="Fe-S cluster assembly (FSCA) domain-like"/>
    <property type="match status" value="1"/>
</dbReference>
<dbReference type="AlphaFoldDB" id="A0A5J4UXA4"/>
<evidence type="ECO:0000256" key="1">
    <source>
        <dbReference type="ARBA" id="ARBA00010381"/>
    </source>
</evidence>
<dbReference type="InterPro" id="IPR039796">
    <property type="entry name" value="MIP18"/>
</dbReference>
<comment type="caution">
    <text evidence="4">The sequence shown here is derived from an EMBL/GenBank/DDBJ whole genome shotgun (WGS) entry which is preliminary data.</text>
</comment>
<proteinExistence type="inferred from homology"/>
<organism evidence="4 5">
    <name type="scientific">Streblomastix strix</name>
    <dbReference type="NCBI Taxonomy" id="222440"/>
    <lineage>
        <taxon>Eukaryota</taxon>
        <taxon>Metamonada</taxon>
        <taxon>Preaxostyla</taxon>
        <taxon>Oxymonadida</taxon>
        <taxon>Streblomastigidae</taxon>
        <taxon>Streblomastix</taxon>
    </lineage>
</organism>
<dbReference type="Gene3D" id="3.30.300.130">
    <property type="entry name" value="Fe-S cluster assembly (FSCA)"/>
    <property type="match status" value="1"/>
</dbReference>
<dbReference type="GO" id="GO:0051604">
    <property type="term" value="P:protein maturation"/>
    <property type="evidence" value="ECO:0007669"/>
    <property type="project" value="InterPro"/>
</dbReference>
<dbReference type="InterPro" id="IPR034904">
    <property type="entry name" value="FSCA_dom_sf"/>
</dbReference>
<feature type="domain" description="MIP18 family-like" evidence="3">
    <location>
        <begin position="2"/>
        <end position="71"/>
    </location>
</feature>
<dbReference type="InterPro" id="IPR002744">
    <property type="entry name" value="MIP18-like"/>
</dbReference>
<dbReference type="PANTHER" id="PTHR12377:SF0">
    <property type="entry name" value="CYTOSOLIC IRON-SULFUR ASSEMBLY COMPONENT 2B"/>
    <property type="match status" value="1"/>
</dbReference>
<comment type="similarity">
    <text evidence="1">Belongs to the MIP18 family.</text>
</comment>
<reference evidence="4 5" key="1">
    <citation type="submission" date="2019-03" db="EMBL/GenBank/DDBJ databases">
        <title>Single cell metagenomics reveals metabolic interactions within the superorganism composed of flagellate Streblomastix strix and complex community of Bacteroidetes bacteria on its surface.</title>
        <authorList>
            <person name="Treitli S.C."/>
            <person name="Kolisko M."/>
            <person name="Husnik F."/>
            <person name="Keeling P."/>
            <person name="Hampl V."/>
        </authorList>
    </citation>
    <scope>NUCLEOTIDE SEQUENCE [LARGE SCALE GENOMIC DNA]</scope>
    <source>
        <strain evidence="4">ST1C</strain>
    </source>
</reference>
<dbReference type="OrthoDB" id="2746at2759"/>
<sequence length="127" mass="14137">MIRSIQDPEFPQTLEELKVVSPSQIFVSEDRKKVEIKLVPTVPNCSLCMVIGLSIRQRLAEAMPLQTKISVQLQLGTHDDEEAVNKQLADKERVAAAMENPRLAAVVRKCLLGADKNNIFDQRLGGI</sequence>
<dbReference type="EMBL" id="SNRW01011716">
    <property type="protein sequence ID" value="KAA6374790.1"/>
    <property type="molecule type" value="Genomic_DNA"/>
</dbReference>
<dbReference type="Gene3D" id="6.10.250.1280">
    <property type="match status" value="1"/>
</dbReference>
<evidence type="ECO:0000313" key="4">
    <source>
        <dbReference type="EMBL" id="KAA6374790.1"/>
    </source>
</evidence>
<name>A0A5J4UXA4_9EUKA</name>
<dbReference type="Proteomes" id="UP000324800">
    <property type="component" value="Unassembled WGS sequence"/>
</dbReference>
<evidence type="ECO:0000259" key="3">
    <source>
        <dbReference type="Pfam" id="PF01883"/>
    </source>
</evidence>
<protein>
    <submittedName>
        <fullName evidence="4">Mitotic spindle-associated MMXD complex subunit MIP18</fullName>
    </submittedName>
</protein>
<dbReference type="Pfam" id="PF01883">
    <property type="entry name" value="FeS_assembly_P"/>
    <property type="match status" value="1"/>
</dbReference>
<keyword evidence="2" id="KW-0159">Chromosome partition</keyword>
<evidence type="ECO:0000256" key="2">
    <source>
        <dbReference type="ARBA" id="ARBA00022829"/>
    </source>
</evidence>
<dbReference type="PANTHER" id="PTHR12377">
    <property type="entry name" value="CYTOSOLIC IRON-SULFUR ASSEMBLY COMPONENT 2B-RELATED"/>
    <property type="match status" value="1"/>
</dbReference>
<accession>A0A5J4UXA4</accession>